<accession>A0ABD1UBM9</accession>
<dbReference type="AlphaFoldDB" id="A0ABD1UBM9"/>
<proteinExistence type="predicted"/>
<dbReference type="Pfam" id="PF25797">
    <property type="entry name" value="PDF2_C"/>
    <property type="match status" value="2"/>
</dbReference>
<dbReference type="InterPro" id="IPR042160">
    <property type="entry name" value="HD-Zip_IV"/>
</dbReference>
<feature type="domain" description="HD-Zip IV C-terminal" evidence="2">
    <location>
        <begin position="1"/>
        <end position="48"/>
    </location>
</feature>
<reference evidence="4" key="1">
    <citation type="submission" date="2024-07" db="EMBL/GenBank/DDBJ databases">
        <title>Two chromosome-level genome assemblies of Korean endemic species Abeliophyllum distichum and Forsythia ovata (Oleaceae).</title>
        <authorList>
            <person name="Jang H."/>
        </authorList>
    </citation>
    <scope>NUCLEOTIDE SEQUENCE [LARGE SCALE GENOMIC DNA]</scope>
</reference>
<sequence>MIIYVQIELQSITLATNNEDPTKIHELPSGHVISSDGRLDQKGIGASSIRTRATPQSTSLARTQTCHLPTRDGWPRSRTTIGNFFPYAPKENEKPMLQETNIDSLGAMIIYVQMELQSISSAMNGEDTTKIPVLPSGYVTSSDGRLDRKGIGASSSSNMSNSSGSLS</sequence>
<dbReference type="InterPro" id="IPR057993">
    <property type="entry name" value="HD-Zip_IV_C"/>
</dbReference>
<protein>
    <submittedName>
        <fullName evidence="3">START domain-containing protein</fullName>
    </submittedName>
</protein>
<evidence type="ECO:0000259" key="2">
    <source>
        <dbReference type="Pfam" id="PF25797"/>
    </source>
</evidence>
<evidence type="ECO:0000256" key="1">
    <source>
        <dbReference type="SAM" id="MobiDB-lite"/>
    </source>
</evidence>
<dbReference type="PANTHER" id="PTHR45654:SF9">
    <property type="entry name" value="HOMEOBOX-LEUCINE ZIPPER PROTEIN HDG10-RELATED"/>
    <property type="match status" value="1"/>
</dbReference>
<feature type="domain" description="HD-Zip IV C-terminal" evidence="2">
    <location>
        <begin position="86"/>
        <end position="166"/>
    </location>
</feature>
<dbReference type="Proteomes" id="UP001604277">
    <property type="component" value="Unassembled WGS sequence"/>
</dbReference>
<comment type="caution">
    <text evidence="3">The sequence shown here is derived from an EMBL/GenBank/DDBJ whole genome shotgun (WGS) entry which is preliminary data.</text>
</comment>
<gene>
    <name evidence="3" type="ORF">Fot_25883</name>
</gene>
<keyword evidence="4" id="KW-1185">Reference proteome</keyword>
<feature type="region of interest" description="Disordered" evidence="1">
    <location>
        <begin position="126"/>
        <end position="167"/>
    </location>
</feature>
<name>A0ABD1UBM9_9LAMI</name>
<feature type="compositionally biased region" description="Low complexity" evidence="1">
    <location>
        <begin position="154"/>
        <end position="167"/>
    </location>
</feature>
<organism evidence="3 4">
    <name type="scientific">Forsythia ovata</name>
    <dbReference type="NCBI Taxonomy" id="205694"/>
    <lineage>
        <taxon>Eukaryota</taxon>
        <taxon>Viridiplantae</taxon>
        <taxon>Streptophyta</taxon>
        <taxon>Embryophyta</taxon>
        <taxon>Tracheophyta</taxon>
        <taxon>Spermatophyta</taxon>
        <taxon>Magnoliopsida</taxon>
        <taxon>eudicotyledons</taxon>
        <taxon>Gunneridae</taxon>
        <taxon>Pentapetalae</taxon>
        <taxon>asterids</taxon>
        <taxon>lamiids</taxon>
        <taxon>Lamiales</taxon>
        <taxon>Oleaceae</taxon>
        <taxon>Forsythieae</taxon>
        <taxon>Forsythia</taxon>
    </lineage>
</organism>
<evidence type="ECO:0000313" key="4">
    <source>
        <dbReference type="Proteomes" id="UP001604277"/>
    </source>
</evidence>
<dbReference type="EMBL" id="JBFOLJ010000007">
    <property type="protein sequence ID" value="KAL2521960.1"/>
    <property type="molecule type" value="Genomic_DNA"/>
</dbReference>
<evidence type="ECO:0000313" key="3">
    <source>
        <dbReference type="EMBL" id="KAL2521960.1"/>
    </source>
</evidence>
<dbReference type="PANTHER" id="PTHR45654">
    <property type="entry name" value="HOMEOBOX-LEUCINE ZIPPER PROTEIN MERISTEM L1"/>
    <property type="match status" value="1"/>
</dbReference>